<keyword evidence="3" id="KW-1003">Cell membrane</keyword>
<geneLocation type="plasmid" evidence="8">
    <name>pNMX12-1_234</name>
</geneLocation>
<keyword evidence="6 7" id="KW-0472">Membrane</keyword>
<dbReference type="GO" id="GO:0005886">
    <property type="term" value="C:plasma membrane"/>
    <property type="evidence" value="ECO:0007669"/>
    <property type="project" value="UniProtKB-SubCell"/>
</dbReference>
<dbReference type="PANTHER" id="PTHR39087">
    <property type="entry name" value="UPF0104 MEMBRANE PROTEIN MJ1595"/>
    <property type="match status" value="1"/>
</dbReference>
<feature type="transmembrane region" description="Helical" evidence="7">
    <location>
        <begin position="232"/>
        <end position="254"/>
    </location>
</feature>
<comment type="subcellular location">
    <subcellularLocation>
        <location evidence="1">Cell membrane</location>
        <topology evidence="1">Multi-pass membrane protein</topology>
    </subcellularLocation>
</comment>
<evidence type="ECO:0000256" key="3">
    <source>
        <dbReference type="ARBA" id="ARBA00022475"/>
    </source>
</evidence>
<evidence type="ECO:0000256" key="4">
    <source>
        <dbReference type="ARBA" id="ARBA00022692"/>
    </source>
</evidence>
<reference evidence="8" key="1">
    <citation type="submission" date="2024-06" db="EMBL/GenBank/DDBJ databases">
        <title>Genome Sequence of an extremely halophilic archaeon isolated from Permian era halite, Salado Formation, Carlsbad, New Mexico: Halobacterium sp. strain NMX12-1.</title>
        <authorList>
            <person name="Sotoa L."/>
            <person name="DasSarma P."/>
            <person name="Anton B.P."/>
            <person name="Vincze T."/>
            <person name="Verma I."/>
            <person name="Eralp B."/>
            <person name="Powers D.W."/>
            <person name="Dozier B.L."/>
            <person name="Roberts R.J."/>
            <person name="DasSarma S."/>
        </authorList>
    </citation>
    <scope>NUCLEOTIDE SEQUENCE</scope>
    <source>
        <strain evidence="8">NMX12-1</strain>
        <plasmid evidence="8">pNMX12-1_234</plasmid>
    </source>
</reference>
<dbReference type="EMBL" id="CP159203">
    <property type="protein sequence ID" value="XCF15184.1"/>
    <property type="molecule type" value="Genomic_DNA"/>
</dbReference>
<evidence type="ECO:0000256" key="6">
    <source>
        <dbReference type="ARBA" id="ARBA00023136"/>
    </source>
</evidence>
<feature type="transmembrane region" description="Helical" evidence="7">
    <location>
        <begin position="80"/>
        <end position="105"/>
    </location>
</feature>
<evidence type="ECO:0000256" key="7">
    <source>
        <dbReference type="SAM" id="Phobius"/>
    </source>
</evidence>
<dbReference type="Pfam" id="PF03706">
    <property type="entry name" value="LPG_synthase_TM"/>
    <property type="match status" value="1"/>
</dbReference>
<sequence length="344" mass="35571">MSARRRIVVRFAVAAVVVAALVFGVGWERVLRDVRTADPVVFAFVPVSVFAALLAGAEGVRLALGVPARGGRARVVRRAFFGAAVVRTFLPAGNVGGSGFVVYAVSRHEEITASEAFAAVTSWEFVVMLVAAVVCVLGLAGLPATGRRPFTALEVVAALVVVLAVAAAAVAVLGRSRDRVARGVGGLLAYTHPILVRVVPRYSRPVDADAVRRALDTFYASVRDLASDRHRFALLVCTALTVRLCWILALYASLLAVGVVVSPAAVAVAVVVSGFARIVPLPASVGPVDAALGALLVALTPHLVGELASALVLNRAGTLLVQVLVGGSALWTLDVTPGDIPTEA</sequence>
<dbReference type="InterPro" id="IPR022791">
    <property type="entry name" value="L-PG_synthase/AglD"/>
</dbReference>
<feature type="transmembrane region" description="Helical" evidence="7">
    <location>
        <begin position="291"/>
        <end position="313"/>
    </location>
</feature>
<evidence type="ECO:0000256" key="2">
    <source>
        <dbReference type="ARBA" id="ARBA00011061"/>
    </source>
</evidence>
<feature type="transmembrane region" description="Helical" evidence="7">
    <location>
        <begin position="39"/>
        <end position="60"/>
    </location>
</feature>
<feature type="transmembrane region" description="Helical" evidence="7">
    <location>
        <begin position="7"/>
        <end position="27"/>
    </location>
</feature>
<feature type="transmembrane region" description="Helical" evidence="7">
    <location>
        <begin position="125"/>
        <end position="143"/>
    </location>
</feature>
<dbReference type="GeneID" id="91107648"/>
<feature type="transmembrane region" description="Helical" evidence="7">
    <location>
        <begin position="155"/>
        <end position="174"/>
    </location>
</feature>
<proteinExistence type="inferred from homology"/>
<dbReference type="AlphaFoldDB" id="A0AAU8C8C4"/>
<feature type="transmembrane region" description="Helical" evidence="7">
    <location>
        <begin position="260"/>
        <end position="279"/>
    </location>
</feature>
<gene>
    <name evidence="8" type="ORF">ABSL23_00820</name>
</gene>
<evidence type="ECO:0000256" key="1">
    <source>
        <dbReference type="ARBA" id="ARBA00004651"/>
    </source>
</evidence>
<dbReference type="KEGG" id="hanx:ABSL23_00820"/>
<protein>
    <submittedName>
        <fullName evidence="8">Flippase-like domain-containing protein</fullName>
    </submittedName>
</protein>
<keyword evidence="8" id="KW-0614">Plasmid</keyword>
<name>A0AAU8C8C4_9EURY</name>
<dbReference type="RefSeq" id="WP_353633298.1">
    <property type="nucleotide sequence ID" value="NZ_CP159203.1"/>
</dbReference>
<evidence type="ECO:0000256" key="5">
    <source>
        <dbReference type="ARBA" id="ARBA00022989"/>
    </source>
</evidence>
<dbReference type="NCBIfam" id="TIGR00374">
    <property type="entry name" value="flippase-like domain"/>
    <property type="match status" value="1"/>
</dbReference>
<comment type="similarity">
    <text evidence="2">Belongs to the UPF0104 family.</text>
</comment>
<keyword evidence="5 7" id="KW-1133">Transmembrane helix</keyword>
<keyword evidence="4 7" id="KW-0812">Transmembrane</keyword>
<accession>A0AAU8C8C4</accession>
<dbReference type="PANTHER" id="PTHR39087:SF2">
    <property type="entry name" value="UPF0104 MEMBRANE PROTEIN MJ1595"/>
    <property type="match status" value="1"/>
</dbReference>
<organism evidence="8">
    <name type="scientific">Halobacterium sp. NMX12-1</name>
    <dbReference type="NCBI Taxonomy" id="3166650"/>
    <lineage>
        <taxon>Archaea</taxon>
        <taxon>Methanobacteriati</taxon>
        <taxon>Methanobacteriota</taxon>
        <taxon>Stenosarchaea group</taxon>
        <taxon>Halobacteria</taxon>
        <taxon>Halobacteriales</taxon>
        <taxon>Halobacteriaceae</taxon>
        <taxon>Halobacterium</taxon>
    </lineage>
</organism>
<evidence type="ECO:0000313" key="8">
    <source>
        <dbReference type="EMBL" id="XCF15184.1"/>
    </source>
</evidence>